<evidence type="ECO:0000313" key="1">
    <source>
        <dbReference type="EMBL" id="KAK3947020.1"/>
    </source>
</evidence>
<comment type="caution">
    <text evidence="1">The sequence shown here is derived from an EMBL/GenBank/DDBJ whole genome shotgun (WGS) entry which is preliminary data.</text>
</comment>
<dbReference type="Proteomes" id="UP001303222">
    <property type="component" value="Unassembled WGS sequence"/>
</dbReference>
<dbReference type="AlphaFoldDB" id="A0AAN6NJK1"/>
<evidence type="ECO:0000313" key="2">
    <source>
        <dbReference type="Proteomes" id="UP001303222"/>
    </source>
</evidence>
<organism evidence="1 2">
    <name type="scientific">Pseudoneurospora amorphoporcata</name>
    <dbReference type="NCBI Taxonomy" id="241081"/>
    <lineage>
        <taxon>Eukaryota</taxon>
        <taxon>Fungi</taxon>
        <taxon>Dikarya</taxon>
        <taxon>Ascomycota</taxon>
        <taxon>Pezizomycotina</taxon>
        <taxon>Sordariomycetes</taxon>
        <taxon>Sordariomycetidae</taxon>
        <taxon>Sordariales</taxon>
        <taxon>Sordariaceae</taxon>
        <taxon>Pseudoneurospora</taxon>
    </lineage>
</organism>
<protein>
    <submittedName>
        <fullName evidence="1">Uncharacterized protein</fullName>
    </submittedName>
</protein>
<name>A0AAN6NJK1_9PEZI</name>
<reference evidence="1" key="2">
    <citation type="submission" date="2023-06" db="EMBL/GenBank/DDBJ databases">
        <authorList>
            <consortium name="Lawrence Berkeley National Laboratory"/>
            <person name="Mondo S.J."/>
            <person name="Hensen N."/>
            <person name="Bonometti L."/>
            <person name="Westerberg I."/>
            <person name="Brannstrom I.O."/>
            <person name="Guillou S."/>
            <person name="Cros-Aarteil S."/>
            <person name="Calhoun S."/>
            <person name="Haridas S."/>
            <person name="Kuo A."/>
            <person name="Pangilinan J."/>
            <person name="Riley R."/>
            <person name="Labutti K."/>
            <person name="Andreopoulos B."/>
            <person name="Lipzen A."/>
            <person name="Chen C."/>
            <person name="Yanf M."/>
            <person name="Daum C."/>
            <person name="Ng V."/>
            <person name="Clum A."/>
            <person name="Steindorff A."/>
            <person name="Ohm R."/>
            <person name="Martin F."/>
            <person name="Silar P."/>
            <person name="Natvig D."/>
            <person name="Lalanne C."/>
            <person name="Gautier V."/>
            <person name="Ament-Velasquez S.L."/>
            <person name="Kruys A."/>
            <person name="Hutchinson M.I."/>
            <person name="Powell A.J."/>
            <person name="Barry K."/>
            <person name="Miller A.N."/>
            <person name="Grigoriev I.V."/>
            <person name="Debuchy R."/>
            <person name="Gladieux P."/>
            <person name="Thoren M.H."/>
            <person name="Johannesson H."/>
        </authorList>
    </citation>
    <scope>NUCLEOTIDE SEQUENCE</scope>
    <source>
        <strain evidence="1">CBS 626.80</strain>
    </source>
</reference>
<proteinExistence type="predicted"/>
<gene>
    <name evidence="1" type="ORF">QBC32DRAFT_386346</name>
</gene>
<accession>A0AAN6NJK1</accession>
<reference evidence="1" key="1">
    <citation type="journal article" date="2023" name="Mol. Phylogenet. Evol.">
        <title>Genome-scale phylogeny and comparative genomics of the fungal order Sordariales.</title>
        <authorList>
            <person name="Hensen N."/>
            <person name="Bonometti L."/>
            <person name="Westerberg I."/>
            <person name="Brannstrom I.O."/>
            <person name="Guillou S."/>
            <person name="Cros-Aarteil S."/>
            <person name="Calhoun S."/>
            <person name="Haridas S."/>
            <person name="Kuo A."/>
            <person name="Mondo S."/>
            <person name="Pangilinan J."/>
            <person name="Riley R."/>
            <person name="LaButti K."/>
            <person name="Andreopoulos B."/>
            <person name="Lipzen A."/>
            <person name="Chen C."/>
            <person name="Yan M."/>
            <person name="Daum C."/>
            <person name="Ng V."/>
            <person name="Clum A."/>
            <person name="Steindorff A."/>
            <person name="Ohm R.A."/>
            <person name="Martin F."/>
            <person name="Silar P."/>
            <person name="Natvig D.O."/>
            <person name="Lalanne C."/>
            <person name="Gautier V."/>
            <person name="Ament-Velasquez S.L."/>
            <person name="Kruys A."/>
            <person name="Hutchinson M.I."/>
            <person name="Powell A.J."/>
            <person name="Barry K."/>
            <person name="Miller A.N."/>
            <person name="Grigoriev I.V."/>
            <person name="Debuchy R."/>
            <person name="Gladieux P."/>
            <person name="Hiltunen Thoren M."/>
            <person name="Johannesson H."/>
        </authorList>
    </citation>
    <scope>NUCLEOTIDE SEQUENCE</scope>
    <source>
        <strain evidence="1">CBS 626.80</strain>
    </source>
</reference>
<sequence length="222" mass="23642">MVPISDYDAGRHITIFPLQMHAMSRPDGHSAALHASPPHQPTGLTHNHSIITPNTNTIALLAPGEPFTFDDTANPAAGSDQTSFFSNGTDSNASMVTAKDYLDIPIGVGEIDHVFFDEARKAAEGPNDGFGLDWEDTPTGDIGRLDHLPIEDLWNDGARKRRKGYFGIGFKNLAASCYSTSSGGYGTPARRYGSSASSYCSFSRSYGAPTGGYGISTGCDKD</sequence>
<dbReference type="EMBL" id="MU859440">
    <property type="protein sequence ID" value="KAK3947020.1"/>
    <property type="molecule type" value="Genomic_DNA"/>
</dbReference>
<keyword evidence="2" id="KW-1185">Reference proteome</keyword>